<accession>A0A8K0DPW2</accession>
<gene>
    <name evidence="3" type="ORF">FNV43_RR22122</name>
</gene>
<keyword evidence="4" id="KW-1185">Reference proteome</keyword>
<feature type="chain" id="PRO_5035423785" description="RNA-dependent RNA polymerase 6-like second domain-containing protein" evidence="1">
    <location>
        <begin position="25"/>
        <end position="160"/>
    </location>
</feature>
<evidence type="ECO:0000259" key="2">
    <source>
        <dbReference type="Pfam" id="PF24577"/>
    </source>
</evidence>
<sequence>MKSSRFFAAGVIAIQLVMMMFVETAPYDLLDDDDDDNDSWMRTTDFMPSGAIGRCSISSCYPDKLEVAISYLRERWVQGASLVAPLRIQNEPDIENRRKEVNVAALKHLSSYKRPLIDASKRLRIVQKEPGVSSAPQLEFHPSSKWLLKDPKLFKNPLTV</sequence>
<dbReference type="EMBL" id="VOIH02000010">
    <property type="protein sequence ID" value="KAF3435035.1"/>
    <property type="molecule type" value="Genomic_DNA"/>
</dbReference>
<dbReference type="Proteomes" id="UP000796880">
    <property type="component" value="Unassembled WGS sequence"/>
</dbReference>
<name>A0A8K0DPW2_9ROSA</name>
<proteinExistence type="predicted"/>
<evidence type="ECO:0000313" key="4">
    <source>
        <dbReference type="Proteomes" id="UP000796880"/>
    </source>
</evidence>
<keyword evidence="1" id="KW-0732">Signal</keyword>
<evidence type="ECO:0000313" key="3">
    <source>
        <dbReference type="EMBL" id="KAF3435035.1"/>
    </source>
</evidence>
<dbReference type="Pfam" id="PF24577">
    <property type="entry name" value="RDR6_2nd"/>
    <property type="match status" value="1"/>
</dbReference>
<protein>
    <recommendedName>
        <fullName evidence="2">RNA-dependent RNA polymerase 6-like second domain-containing protein</fullName>
    </recommendedName>
</protein>
<dbReference type="OrthoDB" id="6513042at2759"/>
<dbReference type="InterPro" id="IPR057297">
    <property type="entry name" value="RDR6-like_2nd"/>
</dbReference>
<dbReference type="AlphaFoldDB" id="A0A8K0DPW2"/>
<evidence type="ECO:0000256" key="1">
    <source>
        <dbReference type="SAM" id="SignalP"/>
    </source>
</evidence>
<comment type="caution">
    <text evidence="3">The sequence shown here is derived from an EMBL/GenBank/DDBJ whole genome shotgun (WGS) entry which is preliminary data.</text>
</comment>
<organism evidence="3 4">
    <name type="scientific">Rhamnella rubrinervis</name>
    <dbReference type="NCBI Taxonomy" id="2594499"/>
    <lineage>
        <taxon>Eukaryota</taxon>
        <taxon>Viridiplantae</taxon>
        <taxon>Streptophyta</taxon>
        <taxon>Embryophyta</taxon>
        <taxon>Tracheophyta</taxon>
        <taxon>Spermatophyta</taxon>
        <taxon>Magnoliopsida</taxon>
        <taxon>eudicotyledons</taxon>
        <taxon>Gunneridae</taxon>
        <taxon>Pentapetalae</taxon>
        <taxon>rosids</taxon>
        <taxon>fabids</taxon>
        <taxon>Rosales</taxon>
        <taxon>Rhamnaceae</taxon>
        <taxon>rhamnoid group</taxon>
        <taxon>Rhamneae</taxon>
        <taxon>Rhamnella</taxon>
    </lineage>
</organism>
<feature type="domain" description="RNA-dependent RNA polymerase 6-like second" evidence="2">
    <location>
        <begin position="23"/>
        <end position="76"/>
    </location>
</feature>
<feature type="signal peptide" evidence="1">
    <location>
        <begin position="1"/>
        <end position="24"/>
    </location>
</feature>
<reference evidence="3" key="1">
    <citation type="submission" date="2020-03" db="EMBL/GenBank/DDBJ databases">
        <title>A high-quality chromosome-level genome assembly of a woody plant with both climbing and erect habits, Rhamnella rubrinervis.</title>
        <authorList>
            <person name="Lu Z."/>
            <person name="Yang Y."/>
            <person name="Zhu X."/>
            <person name="Sun Y."/>
        </authorList>
    </citation>
    <scope>NUCLEOTIDE SEQUENCE</scope>
    <source>
        <strain evidence="3">BYM</strain>
        <tissue evidence="3">Leaf</tissue>
    </source>
</reference>